<accession>A0A318LTX4</accession>
<gene>
    <name evidence="2" type="ORF">BA062_05445</name>
</gene>
<feature type="domain" description="B12-binding" evidence="1">
    <location>
        <begin position="2"/>
        <end position="113"/>
    </location>
</feature>
<dbReference type="GO" id="GO:0046872">
    <property type="term" value="F:metal ion binding"/>
    <property type="evidence" value="ECO:0007669"/>
    <property type="project" value="InterPro"/>
</dbReference>
<evidence type="ECO:0000313" key="2">
    <source>
        <dbReference type="EMBL" id="PXY38042.1"/>
    </source>
</evidence>
<proteinExistence type="predicted"/>
<dbReference type="InterPro" id="IPR006158">
    <property type="entry name" value="Cobalamin-bd"/>
</dbReference>
<comment type="caution">
    <text evidence="2">The sequence shown here is derived from an EMBL/GenBank/DDBJ whole genome shotgun (WGS) entry which is preliminary data.</text>
</comment>
<dbReference type="AlphaFoldDB" id="A0A318LTX4"/>
<dbReference type="PROSITE" id="PS51332">
    <property type="entry name" value="B12_BINDING"/>
    <property type="match status" value="1"/>
</dbReference>
<protein>
    <recommendedName>
        <fullName evidence="1">B12-binding domain-containing protein</fullName>
    </recommendedName>
</protein>
<dbReference type="SUPFAM" id="SSF52242">
    <property type="entry name" value="Cobalamin (vitamin B12)-binding domain"/>
    <property type="match status" value="1"/>
</dbReference>
<sequence>MTGRNVTRIVLVEAGSACATAVPLARALRDEGAEVVHAGVLGTLEEIVATAEQEDPDILGVSVVSAADRELADGLAAALPELRVAAFATDTDVTRWVEENAMCATDPSSEALR</sequence>
<name>A0A318LTX4_9PSEU</name>
<dbReference type="InterPro" id="IPR036724">
    <property type="entry name" value="Cobalamin-bd_sf"/>
</dbReference>
<evidence type="ECO:0000259" key="1">
    <source>
        <dbReference type="PROSITE" id="PS51332"/>
    </source>
</evidence>
<dbReference type="GO" id="GO:0031419">
    <property type="term" value="F:cobalamin binding"/>
    <property type="evidence" value="ECO:0007669"/>
    <property type="project" value="InterPro"/>
</dbReference>
<evidence type="ECO:0000313" key="3">
    <source>
        <dbReference type="Proteomes" id="UP000247892"/>
    </source>
</evidence>
<dbReference type="OrthoDB" id="3624736at2"/>
<keyword evidence="3" id="KW-1185">Reference proteome</keyword>
<dbReference type="Gene3D" id="3.40.50.280">
    <property type="entry name" value="Cobalamin-binding domain"/>
    <property type="match status" value="1"/>
</dbReference>
<dbReference type="Proteomes" id="UP000247892">
    <property type="component" value="Unassembled WGS sequence"/>
</dbReference>
<dbReference type="EMBL" id="MASU01000002">
    <property type="protein sequence ID" value="PXY38042.1"/>
    <property type="molecule type" value="Genomic_DNA"/>
</dbReference>
<dbReference type="RefSeq" id="WP_110334910.1">
    <property type="nucleotide sequence ID" value="NZ_JBHVKT010000019.1"/>
</dbReference>
<organism evidence="2 3">
    <name type="scientific">Prauserella flavalba</name>
    <dbReference type="NCBI Taxonomy" id="1477506"/>
    <lineage>
        <taxon>Bacteria</taxon>
        <taxon>Bacillati</taxon>
        <taxon>Actinomycetota</taxon>
        <taxon>Actinomycetes</taxon>
        <taxon>Pseudonocardiales</taxon>
        <taxon>Pseudonocardiaceae</taxon>
        <taxon>Prauserella</taxon>
    </lineage>
</organism>
<reference evidence="2 3" key="1">
    <citation type="submission" date="2016-07" db="EMBL/GenBank/DDBJ databases">
        <title>Draft genome sequence of Prauserella sp. YIM 121212, isolated from alkaline soil.</title>
        <authorList>
            <person name="Ruckert C."/>
            <person name="Albersmeier A."/>
            <person name="Jiang C.-L."/>
            <person name="Jiang Y."/>
            <person name="Kalinowski J."/>
            <person name="Schneider O."/>
            <person name="Winkler A."/>
            <person name="Zotchev S.B."/>
        </authorList>
    </citation>
    <scope>NUCLEOTIDE SEQUENCE [LARGE SCALE GENOMIC DNA]</scope>
    <source>
        <strain evidence="2 3">YIM 121212</strain>
    </source>
</reference>